<dbReference type="Proteomes" id="UP000324800">
    <property type="component" value="Unassembled WGS sequence"/>
</dbReference>
<accession>A0A5J4WD83</accession>
<comment type="caution">
    <text evidence="1">The sequence shown here is derived from an EMBL/GenBank/DDBJ whole genome shotgun (WGS) entry which is preliminary data.</text>
</comment>
<reference evidence="1 2" key="1">
    <citation type="submission" date="2019-03" db="EMBL/GenBank/DDBJ databases">
        <title>Single cell metagenomics reveals metabolic interactions within the superorganism composed of flagellate Streblomastix strix and complex community of Bacteroidetes bacteria on its surface.</title>
        <authorList>
            <person name="Treitli S.C."/>
            <person name="Kolisko M."/>
            <person name="Husnik F."/>
            <person name="Keeling P."/>
            <person name="Hampl V."/>
        </authorList>
    </citation>
    <scope>NUCLEOTIDE SEQUENCE [LARGE SCALE GENOMIC DNA]</scope>
    <source>
        <strain evidence="1">ST1C</strain>
    </source>
</reference>
<organism evidence="1 2">
    <name type="scientific">Streblomastix strix</name>
    <dbReference type="NCBI Taxonomy" id="222440"/>
    <lineage>
        <taxon>Eukaryota</taxon>
        <taxon>Metamonada</taxon>
        <taxon>Preaxostyla</taxon>
        <taxon>Oxymonadida</taxon>
        <taxon>Streblomastigidae</taxon>
        <taxon>Streblomastix</taxon>
    </lineage>
</organism>
<proteinExistence type="predicted"/>
<dbReference type="EMBL" id="SNRW01002395">
    <property type="protein sequence ID" value="KAA6392927.1"/>
    <property type="molecule type" value="Genomic_DNA"/>
</dbReference>
<sequence>MVSESPRQVKCNKPLQEVVFTLDNSKVNFCNMDTDSMYLAIAGSQIEGYKQGLRYVIKDQPFYDQHYKEWLPWDNCTVAEEKKLMSLTTESQRKNIICLALKCYSQYNGNEQNDDIVS</sequence>
<evidence type="ECO:0000313" key="1">
    <source>
        <dbReference type="EMBL" id="KAA6392927.1"/>
    </source>
</evidence>
<gene>
    <name evidence="1" type="ORF">EZS28_011546</name>
</gene>
<dbReference type="OrthoDB" id="6153129at2759"/>
<dbReference type="AlphaFoldDB" id="A0A5J4WD83"/>
<name>A0A5J4WD83_9EUKA</name>
<evidence type="ECO:0000313" key="2">
    <source>
        <dbReference type="Proteomes" id="UP000324800"/>
    </source>
</evidence>
<protein>
    <submittedName>
        <fullName evidence="1">Uncharacterized protein</fullName>
    </submittedName>
</protein>